<evidence type="ECO:0000256" key="10">
    <source>
        <dbReference type="HAMAP-Rule" id="MF_03154"/>
    </source>
</evidence>
<comment type="subcellular location">
    <subcellularLocation>
        <location evidence="10">Cytoplasm</location>
    </subcellularLocation>
    <subcellularLocation>
        <location evidence="10">Nucleus</location>
    </subcellularLocation>
</comment>
<keyword evidence="1 10" id="KW-0963">Cytoplasm</keyword>
<dbReference type="InterPro" id="IPR027496">
    <property type="entry name" value="ARD_euk"/>
</dbReference>
<dbReference type="RefSeq" id="XP_024372628.1">
    <property type="nucleotide sequence ID" value="XM_024516860.2"/>
</dbReference>
<accession>A0A2K1KQA1</accession>
<dbReference type="EnsemblPlants" id="Pp3c4_28680V3.2">
    <property type="protein sequence ID" value="Pp3c4_28680V3.2"/>
    <property type="gene ID" value="Pp3c4_28680"/>
</dbReference>
<name>A0A2K1KQA1_PHYPA</name>
<dbReference type="GO" id="GO:0005737">
    <property type="term" value="C:cytoplasm"/>
    <property type="evidence" value="ECO:0007669"/>
    <property type="project" value="UniProtKB-SubCell"/>
</dbReference>
<dbReference type="RefSeq" id="XP_024372629.1">
    <property type="nucleotide sequence ID" value="XM_024516861.2"/>
</dbReference>
<feature type="binding site" evidence="10">
    <location>
        <position position="112"/>
    </location>
    <ligand>
        <name>Fe(2+)</name>
        <dbReference type="ChEBI" id="CHEBI:29033"/>
        <note>for iron-dependent acireductone dioxygenase activity</note>
    </ligand>
</feature>
<keyword evidence="4 10" id="KW-0479">Metal-binding</keyword>
<feature type="binding site" evidence="10">
    <location>
        <position position="114"/>
    </location>
    <ligand>
        <name>Fe(2+)</name>
        <dbReference type="ChEBI" id="CHEBI:29033"/>
        <note>for iron-dependent acireductone dioxygenase activity</note>
    </ligand>
</feature>
<dbReference type="OMA" id="ERWIRFR"/>
<evidence type="ECO:0000313" key="14">
    <source>
        <dbReference type="Proteomes" id="UP000006727"/>
    </source>
</evidence>
<keyword evidence="2 10" id="KW-0533">Nickel</keyword>
<dbReference type="RefSeq" id="XP_024372632.1">
    <property type="nucleotide sequence ID" value="XM_024516864.2"/>
</dbReference>
<dbReference type="PANTHER" id="PTHR23418">
    <property type="entry name" value="ACIREDUCTONE DIOXYGENASE"/>
    <property type="match status" value="1"/>
</dbReference>
<dbReference type="RefSeq" id="XP_024372631.1">
    <property type="nucleotide sequence ID" value="XM_024516863.2"/>
</dbReference>
<feature type="binding site" evidence="10">
    <location>
        <position position="157"/>
    </location>
    <ligand>
        <name>Fe(2+)</name>
        <dbReference type="ChEBI" id="CHEBI:29033"/>
        <note>for iron-dependent acireductone dioxygenase activity</note>
    </ligand>
</feature>
<dbReference type="GO" id="GO:0016151">
    <property type="term" value="F:nickel cation binding"/>
    <property type="evidence" value="ECO:0007669"/>
    <property type="project" value="UniProtKB-UniRule"/>
</dbReference>
<dbReference type="GO" id="GO:0010309">
    <property type="term" value="F:acireductone dioxygenase [iron(II)-requiring] activity"/>
    <property type="evidence" value="ECO:0000318"/>
    <property type="project" value="GO_Central"/>
</dbReference>
<feature type="binding site" evidence="10">
    <location>
        <position position="157"/>
    </location>
    <ligand>
        <name>Ni(2+)</name>
        <dbReference type="ChEBI" id="CHEBI:49786"/>
        <note>for nickel-dependent acireductone dioxygenase activity</note>
    </ligand>
</feature>
<evidence type="ECO:0000313" key="12">
    <source>
        <dbReference type="EMBL" id="PNR55983.1"/>
    </source>
</evidence>
<reference evidence="13" key="3">
    <citation type="submission" date="2020-12" db="UniProtKB">
        <authorList>
            <consortium name="EnsemblPlants"/>
        </authorList>
    </citation>
    <scope>IDENTIFICATION</scope>
</reference>
<dbReference type="InterPro" id="IPR004313">
    <property type="entry name" value="ARD"/>
</dbReference>
<comment type="function">
    <text evidence="10">Catalyzes 2 different reactions between oxygen and the acireductone 1,2-dihydroxy-3-keto-5-methylthiopentene (DHK-MTPene) depending upon the metal bound in the active site. Fe-containing acireductone dioxygenase (Fe-ARD) produces formate and 2-keto-4-methylthiobutyrate (KMTB), the alpha-ketoacid precursor of methionine in the methionine recycle pathway. Ni-containing acireductone dioxygenase (Ni-ARD) produces methylthiopropionate, carbon monoxide and formate, and does not lie on the methionine recycle pathway.</text>
</comment>
<reference evidence="12 14" key="2">
    <citation type="journal article" date="2018" name="Plant J.">
        <title>The Physcomitrella patens chromosome-scale assembly reveals moss genome structure and evolution.</title>
        <authorList>
            <person name="Lang D."/>
            <person name="Ullrich K.K."/>
            <person name="Murat F."/>
            <person name="Fuchs J."/>
            <person name="Jenkins J."/>
            <person name="Haas F.B."/>
            <person name="Piednoel M."/>
            <person name="Gundlach H."/>
            <person name="Van Bel M."/>
            <person name="Meyberg R."/>
            <person name="Vives C."/>
            <person name="Morata J."/>
            <person name="Symeonidi A."/>
            <person name="Hiss M."/>
            <person name="Muchero W."/>
            <person name="Kamisugi Y."/>
            <person name="Saleh O."/>
            <person name="Blanc G."/>
            <person name="Decker E.L."/>
            <person name="van Gessel N."/>
            <person name="Grimwood J."/>
            <person name="Hayes R.D."/>
            <person name="Graham S.W."/>
            <person name="Gunter L.E."/>
            <person name="McDaniel S.F."/>
            <person name="Hoernstein S.N.W."/>
            <person name="Larsson A."/>
            <person name="Li F.W."/>
            <person name="Perroud P.F."/>
            <person name="Phillips J."/>
            <person name="Ranjan P."/>
            <person name="Rokshar D.S."/>
            <person name="Rothfels C.J."/>
            <person name="Schneider L."/>
            <person name="Shu S."/>
            <person name="Stevenson D.W."/>
            <person name="Thummler F."/>
            <person name="Tillich M."/>
            <person name="Villarreal Aguilar J.C."/>
            <person name="Widiez T."/>
            <person name="Wong G.K."/>
            <person name="Wymore A."/>
            <person name="Zhang Y."/>
            <person name="Zimmer A.D."/>
            <person name="Quatrano R.S."/>
            <person name="Mayer K.F.X."/>
            <person name="Goodstein D."/>
            <person name="Casacuberta J.M."/>
            <person name="Vandepoele K."/>
            <person name="Reski R."/>
            <person name="Cuming A.C."/>
            <person name="Tuskan G.A."/>
            <person name="Maumus F."/>
            <person name="Salse J."/>
            <person name="Schmutz J."/>
            <person name="Rensing S.A."/>
        </authorList>
    </citation>
    <scope>NUCLEOTIDE SEQUENCE [LARGE SCALE GENOMIC DNA]</scope>
    <source>
        <strain evidence="13 14">cv. Gransden 2004</strain>
    </source>
</reference>
<dbReference type="Pfam" id="PF03079">
    <property type="entry name" value="ARD"/>
    <property type="match status" value="1"/>
</dbReference>
<dbReference type="PANTHER" id="PTHR23418:SF16">
    <property type="entry name" value="ACIREDUCTONE DIOXYGENASE"/>
    <property type="match status" value="1"/>
</dbReference>
<gene>
    <name evidence="13" type="primary">LOC112280915</name>
    <name evidence="12" type="ORF">PHYPA_006880</name>
</gene>
<evidence type="ECO:0000313" key="13">
    <source>
        <dbReference type="EnsemblPlants" id="Pp3c4_28680V3.1"/>
    </source>
</evidence>
<sequence>MAESTSTPVSESALQTQEPRKSIPIKAWYYNPSDAPPSEPHQYSPNRDVSTDHLQKLGVLTWTQIETDQFENNRFLNKIKTVRGYNYEEVLTVAPEALPNFEENTKKFFMEHLHDHEEIRFILDGVGYEDVRDYDGQWIRIEIKKGDLIVLPPGMYHRFTLDKNQYLKALLLYQGTPTRIQFEKNPETDIMEVRLDYVQSVLELEKHSAPEVQDKVLAATTKAMGAITV</sequence>
<dbReference type="PaxDb" id="3218-PP1S247_45V6.3"/>
<dbReference type="InterPro" id="IPR014710">
    <property type="entry name" value="RmlC-like_jellyroll"/>
</dbReference>
<feature type="compositionally biased region" description="Polar residues" evidence="11">
    <location>
        <begin position="1"/>
        <end position="17"/>
    </location>
</feature>
<reference evidence="12 14" key="1">
    <citation type="journal article" date="2008" name="Science">
        <title>The Physcomitrella genome reveals evolutionary insights into the conquest of land by plants.</title>
        <authorList>
            <person name="Rensing S."/>
            <person name="Lang D."/>
            <person name="Zimmer A."/>
            <person name="Terry A."/>
            <person name="Salamov A."/>
            <person name="Shapiro H."/>
            <person name="Nishiyama T."/>
            <person name="Perroud P.-F."/>
            <person name="Lindquist E."/>
            <person name="Kamisugi Y."/>
            <person name="Tanahashi T."/>
            <person name="Sakakibara K."/>
            <person name="Fujita T."/>
            <person name="Oishi K."/>
            <person name="Shin-I T."/>
            <person name="Kuroki Y."/>
            <person name="Toyoda A."/>
            <person name="Suzuki Y."/>
            <person name="Hashimoto A."/>
            <person name="Yamaguchi K."/>
            <person name="Sugano A."/>
            <person name="Kohara Y."/>
            <person name="Fujiyama A."/>
            <person name="Anterola A."/>
            <person name="Aoki S."/>
            <person name="Ashton N."/>
            <person name="Barbazuk W.B."/>
            <person name="Barker E."/>
            <person name="Bennetzen J."/>
            <person name="Bezanilla M."/>
            <person name="Blankenship R."/>
            <person name="Cho S.H."/>
            <person name="Dutcher S."/>
            <person name="Estelle M."/>
            <person name="Fawcett J.A."/>
            <person name="Gundlach H."/>
            <person name="Hanada K."/>
            <person name="Heyl A."/>
            <person name="Hicks K.A."/>
            <person name="Hugh J."/>
            <person name="Lohr M."/>
            <person name="Mayer K."/>
            <person name="Melkozernov A."/>
            <person name="Murata T."/>
            <person name="Nelson D."/>
            <person name="Pils B."/>
            <person name="Prigge M."/>
            <person name="Reiss B."/>
            <person name="Renner T."/>
            <person name="Rombauts S."/>
            <person name="Rushton P."/>
            <person name="Sanderfoot A."/>
            <person name="Schween G."/>
            <person name="Shiu S.-H."/>
            <person name="Stueber K."/>
            <person name="Theodoulou F.L."/>
            <person name="Tu H."/>
            <person name="Van de Peer Y."/>
            <person name="Verrier P.J."/>
            <person name="Waters E."/>
            <person name="Wood A."/>
            <person name="Yang L."/>
            <person name="Cove D."/>
            <person name="Cuming A."/>
            <person name="Hasebe M."/>
            <person name="Lucas S."/>
            <person name="Mishler D.B."/>
            <person name="Reski R."/>
            <person name="Grigoriev I."/>
            <person name="Quatrano R.S."/>
            <person name="Boore J.L."/>
        </authorList>
    </citation>
    <scope>NUCLEOTIDE SEQUENCE [LARGE SCALE GENOMIC DNA]</scope>
    <source>
        <strain evidence="13 14">cv. Gransden 2004</strain>
    </source>
</reference>
<evidence type="ECO:0000256" key="9">
    <source>
        <dbReference type="ARBA" id="ARBA00023242"/>
    </source>
</evidence>
<keyword evidence="5 10" id="KW-0223">Dioxygenase</keyword>
<dbReference type="SUPFAM" id="SSF51182">
    <property type="entry name" value="RmlC-like cupins"/>
    <property type="match status" value="1"/>
</dbReference>
<feature type="binding site" evidence="10">
    <location>
        <position position="112"/>
    </location>
    <ligand>
        <name>Ni(2+)</name>
        <dbReference type="ChEBI" id="CHEBI:49786"/>
        <note>for nickel-dependent acireductone dioxygenase activity</note>
    </ligand>
</feature>
<evidence type="ECO:0000256" key="4">
    <source>
        <dbReference type="ARBA" id="ARBA00022723"/>
    </source>
</evidence>
<comment type="catalytic activity">
    <reaction evidence="10">
        <text>1,2-dihydroxy-5-(methylsulfanyl)pent-1-en-3-one + O2 = 3-(methylsulfanyl)propanoate + CO + formate + 2 H(+)</text>
        <dbReference type="Rhea" id="RHEA:14161"/>
        <dbReference type="ChEBI" id="CHEBI:15378"/>
        <dbReference type="ChEBI" id="CHEBI:15379"/>
        <dbReference type="ChEBI" id="CHEBI:15740"/>
        <dbReference type="ChEBI" id="CHEBI:17245"/>
        <dbReference type="ChEBI" id="CHEBI:49016"/>
        <dbReference type="ChEBI" id="CHEBI:49252"/>
        <dbReference type="EC" id="1.13.11.53"/>
    </reaction>
</comment>
<keyword evidence="3 10" id="KW-0028">Amino-acid biosynthesis</keyword>
<dbReference type="GO" id="GO:0019509">
    <property type="term" value="P:L-methionine salvage from methylthioadenosine"/>
    <property type="evidence" value="ECO:0007669"/>
    <property type="project" value="UniProtKB-UniRule"/>
</dbReference>
<dbReference type="FunFam" id="2.60.120.10:FF:000099">
    <property type="entry name" value="1,2-dihydroxy-3-keto-5-methylthiopentene dioxygenase"/>
    <property type="match status" value="1"/>
</dbReference>
<dbReference type="STRING" id="3218.A0A2K1KQA1"/>
<dbReference type="GO" id="GO:0005634">
    <property type="term" value="C:nucleus"/>
    <property type="evidence" value="ECO:0007669"/>
    <property type="project" value="UniProtKB-SubCell"/>
</dbReference>
<feature type="binding site" evidence="10">
    <location>
        <position position="118"/>
    </location>
    <ligand>
        <name>Fe(2+)</name>
        <dbReference type="ChEBI" id="CHEBI:29033"/>
        <note>for iron-dependent acireductone dioxygenase activity</note>
    </ligand>
</feature>
<evidence type="ECO:0000256" key="5">
    <source>
        <dbReference type="ARBA" id="ARBA00022964"/>
    </source>
</evidence>
<dbReference type="GO" id="GO:0006555">
    <property type="term" value="P:methionine metabolic process"/>
    <property type="evidence" value="ECO:0000318"/>
    <property type="project" value="GO_Central"/>
</dbReference>
<dbReference type="Gramene" id="Pp3c4_28680V3.1">
    <property type="protein sequence ID" value="Pp3c4_28680V3.1"/>
    <property type="gene ID" value="Pp3c4_28680"/>
</dbReference>
<evidence type="ECO:0000256" key="3">
    <source>
        <dbReference type="ARBA" id="ARBA00022605"/>
    </source>
</evidence>
<keyword evidence="7 10" id="KW-0408">Iron</keyword>
<dbReference type="Gene3D" id="2.60.120.10">
    <property type="entry name" value="Jelly Rolls"/>
    <property type="match status" value="1"/>
</dbReference>
<feature type="binding site" evidence="10">
    <location>
        <position position="114"/>
    </location>
    <ligand>
        <name>Ni(2+)</name>
        <dbReference type="ChEBI" id="CHEBI:49786"/>
        <note>for nickel-dependent acireductone dioxygenase activity</note>
    </ligand>
</feature>
<evidence type="ECO:0000256" key="7">
    <source>
        <dbReference type="ARBA" id="ARBA00023004"/>
    </source>
</evidence>
<keyword evidence="8 10" id="KW-0486">Methionine biosynthesis</keyword>
<comment type="cofactor">
    <cofactor evidence="10">
        <name>Fe(2+)</name>
        <dbReference type="ChEBI" id="CHEBI:29033"/>
    </cofactor>
    <cofactor evidence="10">
        <name>Ni(2+)</name>
        <dbReference type="ChEBI" id="CHEBI:49786"/>
    </cofactor>
    <text evidence="10">Binds either 1 Fe or Ni cation per monomer. Iron-binding promotes an acireductone dioxygenase reaction producing 2-keto-4-methylthiobutyrate, while nickel-binding promotes an acireductone dioxygenase reaction producing 3-(methylsulfanyl)propanoate.</text>
</comment>
<dbReference type="GeneID" id="112280915"/>
<evidence type="ECO:0000256" key="8">
    <source>
        <dbReference type="ARBA" id="ARBA00023167"/>
    </source>
</evidence>
<dbReference type="EC" id="1.13.11.53" evidence="10"/>
<dbReference type="HAMAP" id="MF_03154">
    <property type="entry name" value="Salvage_MtnD_euk"/>
    <property type="match status" value="1"/>
</dbReference>
<dbReference type="GO" id="GO:0010308">
    <property type="term" value="F:acireductone dioxygenase (Ni2+-requiring) activity"/>
    <property type="evidence" value="ECO:0007669"/>
    <property type="project" value="UniProtKB-UniRule"/>
</dbReference>
<evidence type="ECO:0000256" key="1">
    <source>
        <dbReference type="ARBA" id="ARBA00022490"/>
    </source>
</evidence>
<proteinExistence type="inferred from homology"/>
<comment type="catalytic activity">
    <reaction evidence="10">
        <text>1,2-dihydroxy-5-(methylsulfanyl)pent-1-en-3-one + O2 = 4-methylsulfanyl-2-oxobutanoate + formate + 2 H(+)</text>
        <dbReference type="Rhea" id="RHEA:24504"/>
        <dbReference type="ChEBI" id="CHEBI:15378"/>
        <dbReference type="ChEBI" id="CHEBI:15379"/>
        <dbReference type="ChEBI" id="CHEBI:15740"/>
        <dbReference type="ChEBI" id="CHEBI:16723"/>
        <dbReference type="ChEBI" id="CHEBI:49252"/>
        <dbReference type="EC" id="1.13.11.54"/>
    </reaction>
</comment>
<dbReference type="CDD" id="cd02232">
    <property type="entry name" value="cupin_ARD"/>
    <property type="match status" value="1"/>
</dbReference>
<dbReference type="RefSeq" id="XP_024372630.1">
    <property type="nucleotide sequence ID" value="XM_024516862.2"/>
</dbReference>
<dbReference type="InterPro" id="IPR011051">
    <property type="entry name" value="RmlC_Cupin_sf"/>
</dbReference>
<evidence type="ECO:0000256" key="11">
    <source>
        <dbReference type="SAM" id="MobiDB-lite"/>
    </source>
</evidence>
<dbReference type="EC" id="1.13.11.54" evidence="10"/>
<feature type="region of interest" description="Disordered" evidence="11">
    <location>
        <begin position="28"/>
        <end position="47"/>
    </location>
</feature>
<organism evidence="12">
    <name type="scientific">Physcomitrium patens</name>
    <name type="common">Spreading-leaved earth moss</name>
    <name type="synonym">Physcomitrella patens</name>
    <dbReference type="NCBI Taxonomy" id="3218"/>
    <lineage>
        <taxon>Eukaryota</taxon>
        <taxon>Viridiplantae</taxon>
        <taxon>Streptophyta</taxon>
        <taxon>Embryophyta</taxon>
        <taxon>Bryophyta</taxon>
        <taxon>Bryophytina</taxon>
        <taxon>Bryopsida</taxon>
        <taxon>Funariidae</taxon>
        <taxon>Funariales</taxon>
        <taxon>Funariaceae</taxon>
        <taxon>Physcomitrium</taxon>
    </lineage>
</organism>
<dbReference type="AlphaFoldDB" id="A0A2K1KQA1"/>
<evidence type="ECO:0000256" key="2">
    <source>
        <dbReference type="ARBA" id="ARBA00022596"/>
    </source>
</evidence>
<feature type="region of interest" description="Disordered" evidence="11">
    <location>
        <begin position="1"/>
        <end position="20"/>
    </location>
</feature>
<feature type="binding site" evidence="10">
    <location>
        <position position="118"/>
    </location>
    <ligand>
        <name>Ni(2+)</name>
        <dbReference type="ChEBI" id="CHEBI:49786"/>
        <note>for nickel-dependent acireductone dioxygenase activity</note>
    </ligand>
</feature>
<dbReference type="Proteomes" id="UP000006727">
    <property type="component" value="Chromosome 4"/>
</dbReference>
<evidence type="ECO:0000256" key="6">
    <source>
        <dbReference type="ARBA" id="ARBA00023002"/>
    </source>
</evidence>
<dbReference type="EMBL" id="ABEU02000004">
    <property type="protein sequence ID" value="PNR55983.1"/>
    <property type="molecule type" value="Genomic_DNA"/>
</dbReference>
<dbReference type="EnsemblPlants" id="Pp3c4_28680V3.1">
    <property type="protein sequence ID" value="Pp3c4_28680V3.1"/>
    <property type="gene ID" value="Pp3c4_28680"/>
</dbReference>
<dbReference type="GO" id="GO:0005506">
    <property type="term" value="F:iron ion binding"/>
    <property type="evidence" value="ECO:0007669"/>
    <property type="project" value="UniProtKB-UniRule"/>
</dbReference>
<keyword evidence="9 10" id="KW-0539">Nucleus</keyword>
<comment type="similarity">
    <text evidence="10">Belongs to the acireductone dioxygenase (ARD) family.</text>
</comment>
<dbReference type="Gramene" id="Pp3c4_28680V3.2">
    <property type="protein sequence ID" value="Pp3c4_28680V3.2"/>
    <property type="gene ID" value="Pp3c4_28680"/>
</dbReference>
<protein>
    <recommendedName>
        <fullName evidence="10">Acireductone dioxygenase</fullName>
    </recommendedName>
    <alternativeName>
        <fullName evidence="10">Acireductone dioxygenase (Fe(2+)-requiring)</fullName>
        <shortName evidence="10">ARD'</shortName>
        <shortName evidence="10">Fe-ARD</shortName>
        <ecNumber evidence="10">1.13.11.54</ecNumber>
    </alternativeName>
    <alternativeName>
        <fullName evidence="10">Acireductone dioxygenase (Ni(2+)-requiring)</fullName>
        <shortName evidence="10">ARD</shortName>
        <shortName evidence="10">Ni-ARD</shortName>
        <ecNumber evidence="10">1.13.11.53</ecNumber>
    </alternativeName>
</protein>
<keyword evidence="6 10" id="KW-0560">Oxidoreductase</keyword>
<keyword evidence="14" id="KW-1185">Reference proteome</keyword>
<comment type="pathway">
    <text evidence="10">Amino-acid biosynthesis; L-methionine biosynthesis via salvage pathway; L-methionine from S-methyl-5-thio-alpha-D-ribose 1-phosphate: step 5/6.</text>
</comment>
<dbReference type="UniPathway" id="UPA00904">
    <property type="reaction ID" value="UER00878"/>
</dbReference>